<comment type="similarity">
    <text evidence="2 6">Belongs to the class-I pyridoxal-phosphate-dependent aminotransferase family.</text>
</comment>
<evidence type="ECO:0000313" key="8">
    <source>
        <dbReference type="EMBL" id="MBK9719559.1"/>
    </source>
</evidence>
<dbReference type="InterPro" id="IPR050596">
    <property type="entry name" value="AspAT/PAT-like"/>
</dbReference>
<dbReference type="InterPro" id="IPR015424">
    <property type="entry name" value="PyrdxlP-dep_Trfase"/>
</dbReference>
<dbReference type="Gene3D" id="3.90.1150.10">
    <property type="entry name" value="Aspartate Aminotransferase, domain 1"/>
    <property type="match status" value="1"/>
</dbReference>
<evidence type="ECO:0000256" key="3">
    <source>
        <dbReference type="ARBA" id="ARBA00022576"/>
    </source>
</evidence>
<dbReference type="PANTHER" id="PTHR46383">
    <property type="entry name" value="ASPARTATE AMINOTRANSFERASE"/>
    <property type="match status" value="1"/>
</dbReference>
<sequence length="399" mass="44221">MNTFEIADRVAGMNESATLRMAQKARELTAQGFDIINLSLGEPDFDTPQHIKDSAIAAIQAGITKYTPVSGALDLRQSISEKFKRDNSLNYSPTEIIVSNGAKQSFANLCFALLQEGDEVVLLSPYWVSYYEIIKLAGAKPIIVHAGVDQNFKPKAESILKAISPKTRMLVFSSPSNPTGSVFSKSELESYCNVLRSYPNILVVSDEIYEYIIFDEIHTSIGSLEGMNERTATINGFSKGFSMTGWRLGYMGAPKEVVDACVKIQGQFTSGAASFTQKAGLTALTTPLTPTYQMRDEFKARRDLLLTEIKTISNWKVNMPHGAFYILPEVDFYFGKRKQDHIISNAEDLALFLLHEAKVAVVSGDAFGAPQCLRISYSLSKEKIIEAIRRIKQALDQLH</sequence>
<dbReference type="InterPro" id="IPR015421">
    <property type="entry name" value="PyrdxlP-dep_Trfase_major"/>
</dbReference>
<dbReference type="GO" id="GO:0006520">
    <property type="term" value="P:amino acid metabolic process"/>
    <property type="evidence" value="ECO:0007669"/>
    <property type="project" value="InterPro"/>
</dbReference>
<comment type="cofactor">
    <cofactor evidence="1 6">
        <name>pyridoxal 5'-phosphate</name>
        <dbReference type="ChEBI" id="CHEBI:597326"/>
    </cofactor>
</comment>
<dbReference type="Gene3D" id="3.40.640.10">
    <property type="entry name" value="Type I PLP-dependent aspartate aminotransferase-like (Major domain)"/>
    <property type="match status" value="1"/>
</dbReference>
<keyword evidence="4 6" id="KW-0808">Transferase</keyword>
<dbReference type="Proteomes" id="UP000808349">
    <property type="component" value="Unassembled WGS sequence"/>
</dbReference>
<evidence type="ECO:0000259" key="7">
    <source>
        <dbReference type="Pfam" id="PF00155"/>
    </source>
</evidence>
<dbReference type="InterPro" id="IPR015422">
    <property type="entry name" value="PyrdxlP-dep_Trfase_small"/>
</dbReference>
<evidence type="ECO:0000313" key="9">
    <source>
        <dbReference type="Proteomes" id="UP000808349"/>
    </source>
</evidence>
<dbReference type="EC" id="2.6.1.-" evidence="6"/>
<dbReference type="PANTHER" id="PTHR46383:SF1">
    <property type="entry name" value="ASPARTATE AMINOTRANSFERASE"/>
    <property type="match status" value="1"/>
</dbReference>
<evidence type="ECO:0000256" key="2">
    <source>
        <dbReference type="ARBA" id="ARBA00007441"/>
    </source>
</evidence>
<accession>A0A9D7XEW1</accession>
<dbReference type="EMBL" id="JADKFW010000021">
    <property type="protein sequence ID" value="MBK9719559.1"/>
    <property type="molecule type" value="Genomic_DNA"/>
</dbReference>
<dbReference type="GO" id="GO:0030170">
    <property type="term" value="F:pyridoxal phosphate binding"/>
    <property type="evidence" value="ECO:0007669"/>
    <property type="project" value="InterPro"/>
</dbReference>
<dbReference type="AlphaFoldDB" id="A0A9D7XEW1"/>
<dbReference type="PROSITE" id="PS00105">
    <property type="entry name" value="AA_TRANSFER_CLASS_1"/>
    <property type="match status" value="1"/>
</dbReference>
<organism evidence="8 9">
    <name type="scientific">Candidatus Defluviibacterium haderslevense</name>
    <dbReference type="NCBI Taxonomy" id="2981993"/>
    <lineage>
        <taxon>Bacteria</taxon>
        <taxon>Pseudomonadati</taxon>
        <taxon>Bacteroidota</taxon>
        <taxon>Saprospiria</taxon>
        <taxon>Saprospirales</taxon>
        <taxon>Saprospiraceae</taxon>
        <taxon>Candidatus Defluviibacterium</taxon>
    </lineage>
</organism>
<evidence type="ECO:0000256" key="5">
    <source>
        <dbReference type="ARBA" id="ARBA00022898"/>
    </source>
</evidence>
<evidence type="ECO:0000256" key="4">
    <source>
        <dbReference type="ARBA" id="ARBA00022679"/>
    </source>
</evidence>
<dbReference type="InterPro" id="IPR004839">
    <property type="entry name" value="Aminotransferase_I/II_large"/>
</dbReference>
<reference evidence="8 9" key="1">
    <citation type="submission" date="2020-10" db="EMBL/GenBank/DDBJ databases">
        <title>Connecting structure to function with the recovery of over 1000 high-quality activated sludge metagenome-assembled genomes encoding full-length rRNA genes using long-read sequencing.</title>
        <authorList>
            <person name="Singleton C.M."/>
            <person name="Petriglieri F."/>
            <person name="Kristensen J.M."/>
            <person name="Kirkegaard R.H."/>
            <person name="Michaelsen T.Y."/>
            <person name="Andersen M.H."/>
            <person name="Karst S.M."/>
            <person name="Dueholm M.S."/>
            <person name="Nielsen P.H."/>
            <person name="Albertsen M."/>
        </authorList>
    </citation>
    <scope>NUCLEOTIDE SEQUENCE [LARGE SCALE GENOMIC DNA]</scope>
    <source>
        <strain evidence="8">Ribe_18-Q3-R11-54_BAT3C.373</strain>
    </source>
</reference>
<name>A0A9D7XEW1_9BACT</name>
<dbReference type="GO" id="GO:0008483">
    <property type="term" value="F:transaminase activity"/>
    <property type="evidence" value="ECO:0007669"/>
    <property type="project" value="UniProtKB-KW"/>
</dbReference>
<dbReference type="InterPro" id="IPR004838">
    <property type="entry name" value="NHTrfase_class1_PyrdxlP-BS"/>
</dbReference>
<keyword evidence="5" id="KW-0663">Pyridoxal phosphate</keyword>
<dbReference type="CDD" id="cd00609">
    <property type="entry name" value="AAT_like"/>
    <property type="match status" value="1"/>
</dbReference>
<feature type="domain" description="Aminotransferase class I/classII large" evidence="7">
    <location>
        <begin position="34"/>
        <end position="391"/>
    </location>
</feature>
<evidence type="ECO:0000256" key="6">
    <source>
        <dbReference type="RuleBase" id="RU000481"/>
    </source>
</evidence>
<protein>
    <recommendedName>
        <fullName evidence="6">Aminotransferase</fullName>
        <ecNumber evidence="6">2.6.1.-</ecNumber>
    </recommendedName>
</protein>
<dbReference type="Pfam" id="PF00155">
    <property type="entry name" value="Aminotran_1_2"/>
    <property type="match status" value="1"/>
</dbReference>
<comment type="caution">
    <text evidence="8">The sequence shown here is derived from an EMBL/GenBank/DDBJ whole genome shotgun (WGS) entry which is preliminary data.</text>
</comment>
<proteinExistence type="inferred from homology"/>
<dbReference type="FunFam" id="3.40.640.10:FF:000033">
    <property type="entry name" value="Aspartate aminotransferase"/>
    <property type="match status" value="1"/>
</dbReference>
<keyword evidence="3 6" id="KW-0032">Aminotransferase</keyword>
<dbReference type="SUPFAM" id="SSF53383">
    <property type="entry name" value="PLP-dependent transferases"/>
    <property type="match status" value="1"/>
</dbReference>
<gene>
    <name evidence="8" type="ORF">IPO85_18990</name>
</gene>
<evidence type="ECO:0000256" key="1">
    <source>
        <dbReference type="ARBA" id="ARBA00001933"/>
    </source>
</evidence>